<proteinExistence type="predicted"/>
<reference evidence="2" key="1">
    <citation type="submission" date="2018-05" db="EMBL/GenBank/DDBJ databases">
        <title>Draft genome of Mucuna pruriens seed.</title>
        <authorList>
            <person name="Nnadi N.E."/>
            <person name="Vos R."/>
            <person name="Hasami M.H."/>
            <person name="Devisetty U.K."/>
            <person name="Aguiy J.C."/>
        </authorList>
    </citation>
    <scope>NUCLEOTIDE SEQUENCE [LARGE SCALE GENOMIC DNA]</scope>
    <source>
        <strain evidence="2">JCA_2017</strain>
    </source>
</reference>
<feature type="signal peptide" evidence="1">
    <location>
        <begin position="1"/>
        <end position="27"/>
    </location>
</feature>
<accession>A0A371FHB1</accession>
<organism evidence="2 3">
    <name type="scientific">Mucuna pruriens</name>
    <name type="common">Velvet bean</name>
    <name type="synonym">Dolichos pruriens</name>
    <dbReference type="NCBI Taxonomy" id="157652"/>
    <lineage>
        <taxon>Eukaryota</taxon>
        <taxon>Viridiplantae</taxon>
        <taxon>Streptophyta</taxon>
        <taxon>Embryophyta</taxon>
        <taxon>Tracheophyta</taxon>
        <taxon>Spermatophyta</taxon>
        <taxon>Magnoliopsida</taxon>
        <taxon>eudicotyledons</taxon>
        <taxon>Gunneridae</taxon>
        <taxon>Pentapetalae</taxon>
        <taxon>rosids</taxon>
        <taxon>fabids</taxon>
        <taxon>Fabales</taxon>
        <taxon>Fabaceae</taxon>
        <taxon>Papilionoideae</taxon>
        <taxon>50 kb inversion clade</taxon>
        <taxon>NPAAA clade</taxon>
        <taxon>indigoferoid/millettioid clade</taxon>
        <taxon>Phaseoleae</taxon>
        <taxon>Mucuna</taxon>
    </lineage>
</organism>
<protein>
    <submittedName>
        <fullName evidence="2">Uncharacterized protein</fullName>
    </submittedName>
</protein>
<comment type="caution">
    <text evidence="2">The sequence shown here is derived from an EMBL/GenBank/DDBJ whole genome shotgun (WGS) entry which is preliminary data.</text>
</comment>
<gene>
    <name evidence="2" type="ORF">CR513_42129</name>
</gene>
<evidence type="ECO:0000256" key="1">
    <source>
        <dbReference type="SAM" id="SignalP"/>
    </source>
</evidence>
<evidence type="ECO:0000313" key="3">
    <source>
        <dbReference type="Proteomes" id="UP000257109"/>
    </source>
</evidence>
<keyword evidence="1" id="KW-0732">Signal</keyword>
<keyword evidence="3" id="KW-1185">Reference proteome</keyword>
<sequence>MANTNIRIACVFLLFFILHNQDLYVQGKRHLRSRLNRRCSKDCEKLSNNVAAHGVGDRGIRFTTDGDTHQGRRKQLEYEENDFRPTSPGHSPGIDDLSIMHASHFPV</sequence>
<dbReference type="Proteomes" id="UP000257109">
    <property type="component" value="Unassembled WGS sequence"/>
</dbReference>
<dbReference type="EMBL" id="QJKJ01009103">
    <property type="protein sequence ID" value="RDX77704.1"/>
    <property type="molecule type" value="Genomic_DNA"/>
</dbReference>
<name>A0A371FHB1_MUCPR</name>
<feature type="non-terminal residue" evidence="2">
    <location>
        <position position="1"/>
    </location>
</feature>
<dbReference type="AlphaFoldDB" id="A0A371FHB1"/>
<dbReference type="OrthoDB" id="1863260at2759"/>
<evidence type="ECO:0000313" key="2">
    <source>
        <dbReference type="EMBL" id="RDX77704.1"/>
    </source>
</evidence>
<feature type="chain" id="PRO_5016994702" evidence="1">
    <location>
        <begin position="28"/>
        <end position="107"/>
    </location>
</feature>